<keyword evidence="3" id="KW-0479">Metal-binding</keyword>
<evidence type="ECO:0000313" key="8">
    <source>
        <dbReference type="Proteomes" id="UP000286715"/>
    </source>
</evidence>
<dbReference type="InterPro" id="IPR007197">
    <property type="entry name" value="rSAM"/>
</dbReference>
<reference evidence="7 8" key="1">
    <citation type="submission" date="2018-11" db="EMBL/GenBank/DDBJ databases">
        <title>Schleiferia aggregans sp. nov., a moderately thermophilic heterotrophic bacterium isolated from microbial mats at a terrestrial hot spring.</title>
        <authorList>
            <person name="Iino T."/>
            <person name="Ohkuma M."/>
            <person name="Haruta S."/>
        </authorList>
    </citation>
    <scope>NUCLEOTIDE SEQUENCE [LARGE SCALE GENOMIC DNA]</scope>
    <source>
        <strain evidence="7 8">LA</strain>
    </source>
</reference>
<dbReference type="InterPro" id="IPR058240">
    <property type="entry name" value="rSAM_sf"/>
</dbReference>
<evidence type="ECO:0000256" key="2">
    <source>
        <dbReference type="ARBA" id="ARBA00022691"/>
    </source>
</evidence>
<dbReference type="PANTHER" id="PTHR11228">
    <property type="entry name" value="RADICAL SAM DOMAIN PROTEIN"/>
    <property type="match status" value="1"/>
</dbReference>
<keyword evidence="8" id="KW-1185">Reference proteome</keyword>
<dbReference type="Gene3D" id="3.20.20.70">
    <property type="entry name" value="Aldolase class I"/>
    <property type="match status" value="1"/>
</dbReference>
<name>A0A401XKI7_9FLAO</name>
<dbReference type="InterPro" id="IPR013785">
    <property type="entry name" value="Aldolase_TIM"/>
</dbReference>
<dbReference type="InterPro" id="IPR050377">
    <property type="entry name" value="Radical_SAM_PqqE_MftC-like"/>
</dbReference>
<comment type="cofactor">
    <cofactor evidence="1">
        <name>[4Fe-4S] cluster</name>
        <dbReference type="ChEBI" id="CHEBI:49883"/>
    </cofactor>
</comment>
<evidence type="ECO:0000256" key="5">
    <source>
        <dbReference type="ARBA" id="ARBA00023014"/>
    </source>
</evidence>
<dbReference type="GO" id="GO:0046872">
    <property type="term" value="F:metal ion binding"/>
    <property type="evidence" value="ECO:0007669"/>
    <property type="project" value="UniProtKB-KW"/>
</dbReference>
<feature type="domain" description="Radical SAM core" evidence="6">
    <location>
        <begin position="53"/>
        <end position="192"/>
    </location>
</feature>
<dbReference type="RefSeq" id="WP_124397545.1">
    <property type="nucleotide sequence ID" value="NZ_BHZE01000007.1"/>
</dbReference>
<keyword evidence="4" id="KW-0408">Iron</keyword>
<dbReference type="GO" id="GO:0003824">
    <property type="term" value="F:catalytic activity"/>
    <property type="evidence" value="ECO:0007669"/>
    <property type="project" value="InterPro"/>
</dbReference>
<dbReference type="AlphaFoldDB" id="A0A401XKI7"/>
<organism evidence="7 8">
    <name type="scientific">Thermaurantimonas aggregans</name>
    <dbReference type="NCBI Taxonomy" id="2173829"/>
    <lineage>
        <taxon>Bacteria</taxon>
        <taxon>Pseudomonadati</taxon>
        <taxon>Bacteroidota</taxon>
        <taxon>Flavobacteriia</taxon>
        <taxon>Flavobacteriales</taxon>
        <taxon>Schleiferiaceae</taxon>
        <taxon>Thermaurantimonas</taxon>
    </lineage>
</organism>
<proteinExistence type="predicted"/>
<dbReference type="Proteomes" id="UP000286715">
    <property type="component" value="Unassembled WGS sequence"/>
</dbReference>
<evidence type="ECO:0000256" key="4">
    <source>
        <dbReference type="ARBA" id="ARBA00023004"/>
    </source>
</evidence>
<dbReference type="OrthoDB" id="9805809at2"/>
<evidence type="ECO:0000259" key="6">
    <source>
        <dbReference type="Pfam" id="PF04055"/>
    </source>
</evidence>
<keyword evidence="5" id="KW-0411">Iron-sulfur</keyword>
<gene>
    <name evidence="7" type="ORF">JCM31826_09630</name>
</gene>
<protein>
    <recommendedName>
        <fullName evidence="6">Radical SAM core domain-containing protein</fullName>
    </recommendedName>
</protein>
<keyword evidence="2" id="KW-0949">S-adenosyl-L-methionine</keyword>
<sequence>MRKVKNFISKRVNANSIVWPMARVASTALFQYRYLRFQKFGNPLNNFHELYIEPVSYCNLRCRFCALEHSKPKHRFDLVVFEELLNELLTDRRLTALQWIHLHNGGESTLHPQLDEMLYLIDEAKKKAVKLNKSFAKVSLLSNGTVYRPKLADALKTTQAVDLLRFSMDGGSPEMYEYIRNRAHWKTFRETVLSYMQAARLSQRSPQVEFITLLDKNQLPQTVLHNKEFAELLQLADDYEVRFAHDWGGQLIQDFTPVPNPLPLHKRGCRLLLHSLVLLADGHATVCCADLNGKGIIGKYPDFSLAGLYLSAKRMWMLDKIAKGRNAEVPLCAKCEGF</sequence>
<dbReference type="GO" id="GO:0051536">
    <property type="term" value="F:iron-sulfur cluster binding"/>
    <property type="evidence" value="ECO:0007669"/>
    <property type="project" value="UniProtKB-KW"/>
</dbReference>
<dbReference type="Pfam" id="PF04055">
    <property type="entry name" value="Radical_SAM"/>
    <property type="match status" value="1"/>
</dbReference>
<dbReference type="PANTHER" id="PTHR11228:SF7">
    <property type="entry name" value="PQQA PEPTIDE CYCLASE"/>
    <property type="match status" value="1"/>
</dbReference>
<evidence type="ECO:0000313" key="7">
    <source>
        <dbReference type="EMBL" id="GCD77481.1"/>
    </source>
</evidence>
<evidence type="ECO:0000256" key="3">
    <source>
        <dbReference type="ARBA" id="ARBA00022723"/>
    </source>
</evidence>
<comment type="caution">
    <text evidence="7">The sequence shown here is derived from an EMBL/GenBank/DDBJ whole genome shotgun (WGS) entry which is preliminary data.</text>
</comment>
<dbReference type="SFLD" id="SFLDS00029">
    <property type="entry name" value="Radical_SAM"/>
    <property type="match status" value="1"/>
</dbReference>
<dbReference type="CDD" id="cd01335">
    <property type="entry name" value="Radical_SAM"/>
    <property type="match status" value="1"/>
</dbReference>
<dbReference type="SUPFAM" id="SSF102114">
    <property type="entry name" value="Radical SAM enzymes"/>
    <property type="match status" value="1"/>
</dbReference>
<dbReference type="EMBL" id="BHZE01000007">
    <property type="protein sequence ID" value="GCD77481.1"/>
    <property type="molecule type" value="Genomic_DNA"/>
</dbReference>
<accession>A0A401XKI7</accession>
<evidence type="ECO:0000256" key="1">
    <source>
        <dbReference type="ARBA" id="ARBA00001966"/>
    </source>
</evidence>